<comment type="caution">
    <text evidence="1">The sequence shown here is derived from an EMBL/GenBank/DDBJ whole genome shotgun (WGS) entry which is preliminary data.</text>
</comment>
<dbReference type="PANTHER" id="PTHR10773">
    <property type="entry name" value="DNA-DIRECTED RNA POLYMERASES I, II, AND III SUBUNIT RPABC2"/>
    <property type="match status" value="1"/>
</dbReference>
<evidence type="ECO:0000313" key="2">
    <source>
        <dbReference type="Proteomes" id="UP001162156"/>
    </source>
</evidence>
<keyword evidence="2" id="KW-1185">Reference proteome</keyword>
<dbReference type="PANTHER" id="PTHR10773:SF19">
    <property type="match status" value="1"/>
</dbReference>
<dbReference type="EMBL" id="JANEYF010005419">
    <property type="protein sequence ID" value="KAJ8928292.1"/>
    <property type="molecule type" value="Genomic_DNA"/>
</dbReference>
<sequence>MKKIPPKDKVSCKCYYQCKALSPEVKTTLFRQFYETDEATQGTFLMGILQVGNIRRRRHGSYDHPENSKRQVSVYYTVPNGSGKHVQYTEEHSHLIHEHINSFPRSESHYCRKKSTKEYLSPDLNINRLYRAFIQKYPNTNISSKHYRKIFKKDFPHLSFKHPRQDTCKTCDLLNCKVKSGENGAKMKLELHHRKVESALSYMKHDHTISQQVNSETCTIFIDLQQKEDGTPKLHGPLSTPSTGFVAKQCPTAEVKDSKIGTHSPFSFLCFGFHFIPTSWSG</sequence>
<organism evidence="1 2">
    <name type="scientific">Rhamnusium bicolor</name>
    <dbReference type="NCBI Taxonomy" id="1586634"/>
    <lineage>
        <taxon>Eukaryota</taxon>
        <taxon>Metazoa</taxon>
        <taxon>Ecdysozoa</taxon>
        <taxon>Arthropoda</taxon>
        <taxon>Hexapoda</taxon>
        <taxon>Insecta</taxon>
        <taxon>Pterygota</taxon>
        <taxon>Neoptera</taxon>
        <taxon>Endopterygota</taxon>
        <taxon>Coleoptera</taxon>
        <taxon>Polyphaga</taxon>
        <taxon>Cucujiformia</taxon>
        <taxon>Chrysomeloidea</taxon>
        <taxon>Cerambycidae</taxon>
        <taxon>Lepturinae</taxon>
        <taxon>Rhagiini</taxon>
        <taxon>Rhamnusium</taxon>
    </lineage>
</organism>
<reference evidence="1" key="1">
    <citation type="journal article" date="2023" name="Insect Mol. Biol.">
        <title>Genome sequencing provides insights into the evolution of gene families encoding plant cell wall-degrading enzymes in longhorned beetles.</title>
        <authorList>
            <person name="Shin N.R."/>
            <person name="Okamura Y."/>
            <person name="Kirsch R."/>
            <person name="Pauchet Y."/>
        </authorList>
    </citation>
    <scope>NUCLEOTIDE SEQUENCE</scope>
    <source>
        <strain evidence="1">RBIC_L_NR</strain>
    </source>
</reference>
<dbReference type="Proteomes" id="UP001162156">
    <property type="component" value="Unassembled WGS sequence"/>
</dbReference>
<evidence type="ECO:0000313" key="1">
    <source>
        <dbReference type="EMBL" id="KAJ8928292.1"/>
    </source>
</evidence>
<dbReference type="AlphaFoldDB" id="A0AAV8WNV2"/>
<proteinExistence type="predicted"/>
<name>A0AAV8WNV2_9CUCU</name>
<accession>A0AAV8WNV2</accession>
<protein>
    <submittedName>
        <fullName evidence="1">Uncharacterized protein</fullName>
    </submittedName>
</protein>
<gene>
    <name evidence="1" type="ORF">NQ314_019158</name>
</gene>